<dbReference type="AlphaFoldDB" id="A0A4P7W490"/>
<sequence>MEVYSVQVEYAGERPGEDWHGHTLWSTLEGARRGLKSERDSILHKNTWLNNENCIEIDKEDHFLAGDDQESYDITISKEKVHE</sequence>
<proteinExistence type="predicted"/>
<evidence type="ECO:0000313" key="1">
    <source>
        <dbReference type="EMBL" id="QCD42791.1"/>
    </source>
</evidence>
<accession>A0A4P7W490</accession>
<reference evidence="2" key="1">
    <citation type="submission" date="2019-02" db="EMBL/GenBank/DDBJ databases">
        <title>Isolation and identification of novel species under the genus Muribaculum.</title>
        <authorList>
            <person name="Miyake S."/>
            <person name="Ding Y."/>
            <person name="Low A."/>
            <person name="Soh M."/>
            <person name="Seedorf H."/>
        </authorList>
    </citation>
    <scope>NUCLEOTIDE SEQUENCE [LARGE SCALE GENOMIC DNA]</scope>
    <source>
        <strain evidence="2">H5</strain>
    </source>
</reference>
<gene>
    <name evidence="1" type="ORF">E7747_11155</name>
</gene>
<dbReference type="Proteomes" id="UP000297149">
    <property type="component" value="Chromosome"/>
</dbReference>
<dbReference type="KEGG" id="ddb:E7747_11155"/>
<name>A0A4P7W490_9BACT</name>
<evidence type="ECO:0000313" key="2">
    <source>
        <dbReference type="Proteomes" id="UP000297149"/>
    </source>
</evidence>
<protein>
    <submittedName>
        <fullName evidence="1">Uncharacterized protein</fullName>
    </submittedName>
</protein>
<organism evidence="1 2">
    <name type="scientific">Duncaniella dubosii</name>
    <dbReference type="NCBI Taxonomy" id="2518971"/>
    <lineage>
        <taxon>Bacteria</taxon>
        <taxon>Pseudomonadati</taxon>
        <taxon>Bacteroidota</taxon>
        <taxon>Bacteroidia</taxon>
        <taxon>Bacteroidales</taxon>
        <taxon>Muribaculaceae</taxon>
        <taxon>Duncaniella</taxon>
    </lineage>
</organism>
<keyword evidence="2" id="KW-1185">Reference proteome</keyword>
<dbReference type="EMBL" id="CP039396">
    <property type="protein sequence ID" value="QCD42791.1"/>
    <property type="molecule type" value="Genomic_DNA"/>
</dbReference>
<dbReference type="RefSeq" id="WP_123542206.1">
    <property type="nucleotide sequence ID" value="NZ_CP039396.1"/>
</dbReference>